<evidence type="ECO:0000313" key="13">
    <source>
        <dbReference type="EMBL" id="EJP71884.1"/>
    </source>
</evidence>
<dbReference type="AlphaFoldDB" id="J4KS09"/>
<keyword evidence="7" id="KW-0406">Ion transport</keyword>
<keyword evidence="4" id="KW-1134">Transmembrane beta strand</keyword>
<reference evidence="13 14" key="1">
    <citation type="journal article" date="2012" name="ISME J.">
        <title>Genomic insights to SAR86, an abundant and uncultivated marine bacterial lineage.</title>
        <authorList>
            <person name="Dupont C.L."/>
            <person name="Rusch D.B."/>
            <person name="Yooseph S."/>
            <person name="Lombardo M.J."/>
            <person name="Richter R.A."/>
            <person name="Valas R."/>
            <person name="Novotny M."/>
            <person name="Yee-Greenbaum J."/>
            <person name="Selengut J.D."/>
            <person name="Haft D.H."/>
            <person name="Halpern A.L."/>
            <person name="Lasken R.S."/>
            <person name="Nealson K."/>
            <person name="Friedman R."/>
            <person name="Venter J.C."/>
        </authorList>
    </citation>
    <scope>NUCLEOTIDE SEQUENCE [LARGE SCALE GENOMIC DNA]</scope>
</reference>
<name>J4KS09_9GAMM</name>
<evidence type="ECO:0000259" key="12">
    <source>
        <dbReference type="Pfam" id="PF13609"/>
    </source>
</evidence>
<keyword evidence="3" id="KW-0813">Transport</keyword>
<protein>
    <recommendedName>
        <fullName evidence="12">Porin domain-containing protein</fullName>
    </recommendedName>
</protein>
<evidence type="ECO:0000256" key="9">
    <source>
        <dbReference type="ARBA" id="ARBA00023136"/>
    </source>
</evidence>
<accession>J4KS09</accession>
<dbReference type="InterPro" id="IPR033900">
    <property type="entry name" value="Gram_neg_porin_domain"/>
</dbReference>
<evidence type="ECO:0000256" key="8">
    <source>
        <dbReference type="ARBA" id="ARBA00023114"/>
    </source>
</evidence>
<dbReference type="Pfam" id="PF13609">
    <property type="entry name" value="Porin_4"/>
    <property type="match status" value="1"/>
</dbReference>
<keyword evidence="9" id="KW-0472">Membrane</keyword>
<dbReference type="InterPro" id="IPR023614">
    <property type="entry name" value="Porin_dom_sf"/>
</dbReference>
<keyword evidence="10" id="KW-0998">Cell outer membrane</keyword>
<evidence type="ECO:0000256" key="10">
    <source>
        <dbReference type="ARBA" id="ARBA00023237"/>
    </source>
</evidence>
<evidence type="ECO:0000256" key="1">
    <source>
        <dbReference type="ARBA" id="ARBA00004571"/>
    </source>
</evidence>
<comment type="subcellular location">
    <subcellularLocation>
        <location evidence="1">Cell outer membrane</location>
        <topology evidence="1">Multi-pass membrane protein</topology>
    </subcellularLocation>
</comment>
<evidence type="ECO:0000256" key="5">
    <source>
        <dbReference type="ARBA" id="ARBA00022692"/>
    </source>
</evidence>
<gene>
    <name evidence="13" type="ORF">NT01SARS_0368</name>
</gene>
<dbReference type="GO" id="GO:0006811">
    <property type="term" value="P:monoatomic ion transport"/>
    <property type="evidence" value="ECO:0007669"/>
    <property type="project" value="UniProtKB-KW"/>
</dbReference>
<feature type="domain" description="Porin" evidence="12">
    <location>
        <begin position="11"/>
        <end position="290"/>
    </location>
</feature>
<proteinExistence type="predicted"/>
<dbReference type="PANTHER" id="PTHR34501:SF9">
    <property type="entry name" value="MAJOR OUTER MEMBRANE PROTEIN P.IA"/>
    <property type="match status" value="1"/>
</dbReference>
<dbReference type="SUPFAM" id="SSF56935">
    <property type="entry name" value="Porins"/>
    <property type="match status" value="1"/>
</dbReference>
<evidence type="ECO:0000256" key="11">
    <source>
        <dbReference type="SAM" id="SignalP"/>
    </source>
</evidence>
<keyword evidence="8" id="KW-0626">Porin</keyword>
<dbReference type="GO" id="GO:0009279">
    <property type="term" value="C:cell outer membrane"/>
    <property type="evidence" value="ECO:0007669"/>
    <property type="project" value="UniProtKB-SubCell"/>
</dbReference>
<dbReference type="GO" id="GO:0015288">
    <property type="term" value="F:porin activity"/>
    <property type="evidence" value="ECO:0007669"/>
    <property type="project" value="UniProtKB-KW"/>
</dbReference>
<dbReference type="EMBL" id="JH611156">
    <property type="protein sequence ID" value="EJP71884.1"/>
    <property type="molecule type" value="Genomic_DNA"/>
</dbReference>
<sequence length="306" mass="34109">MKKFKYLSTALAILFFSSDVLSDITFYGKINTSYESTDKNSKTDTDFKNNASRLGIKGKFDLNENLKISYQFENEIDPTDGRGRADGEQVFKERNTFIAIEGNFGKIFTGTHDTALKIAQLKVDLFNDTRADIKYLFQGENRMNSFVGYTSPEIVKGLKVTINSISQSTGSFDSYSLNYSRGSMKLAFASDSNGKGYDNQRIASTFPIDSLGVDVGVLYQSTKKLSTGVTEKGHLISLKRKVSDKGSVYLQAASSDIKLESGKQNSLGYTYKISKVAKVFVHYSDLENDNKSKNAEYVSVGFEYKF</sequence>
<dbReference type="Gene3D" id="2.40.160.10">
    <property type="entry name" value="Porin"/>
    <property type="match status" value="1"/>
</dbReference>
<keyword evidence="5" id="KW-0812">Transmembrane</keyword>
<feature type="chain" id="PRO_5003779364" description="Porin domain-containing protein" evidence="11">
    <location>
        <begin position="23"/>
        <end position="306"/>
    </location>
</feature>
<evidence type="ECO:0000256" key="6">
    <source>
        <dbReference type="ARBA" id="ARBA00022729"/>
    </source>
</evidence>
<dbReference type="PANTHER" id="PTHR34501">
    <property type="entry name" value="PROTEIN YDDL-RELATED"/>
    <property type="match status" value="1"/>
</dbReference>
<evidence type="ECO:0000256" key="7">
    <source>
        <dbReference type="ARBA" id="ARBA00023065"/>
    </source>
</evidence>
<dbReference type="Proteomes" id="UP000010305">
    <property type="component" value="Unassembled WGS sequence"/>
</dbReference>
<comment type="subunit">
    <text evidence="2">Homotrimer.</text>
</comment>
<organism evidence="13 14">
    <name type="scientific">SAR86 cluster bacterium SAR86A</name>
    <dbReference type="NCBI Taxonomy" id="1123866"/>
    <lineage>
        <taxon>Bacteria</taxon>
        <taxon>Pseudomonadati</taxon>
        <taxon>Pseudomonadota</taxon>
        <taxon>Gammaproteobacteria</taxon>
        <taxon>SAR86 cluster</taxon>
    </lineage>
</organism>
<evidence type="ECO:0000313" key="14">
    <source>
        <dbReference type="Proteomes" id="UP000010305"/>
    </source>
</evidence>
<dbReference type="CDD" id="cd00342">
    <property type="entry name" value="gram_neg_porins"/>
    <property type="match status" value="1"/>
</dbReference>
<evidence type="ECO:0000256" key="3">
    <source>
        <dbReference type="ARBA" id="ARBA00022448"/>
    </source>
</evidence>
<dbReference type="HOGENOM" id="CLU_038238_3_1_6"/>
<dbReference type="STRING" id="1123866.NT01SARS_0368"/>
<evidence type="ECO:0000256" key="4">
    <source>
        <dbReference type="ARBA" id="ARBA00022452"/>
    </source>
</evidence>
<keyword evidence="6 11" id="KW-0732">Signal</keyword>
<evidence type="ECO:0000256" key="2">
    <source>
        <dbReference type="ARBA" id="ARBA00011233"/>
    </source>
</evidence>
<feature type="signal peptide" evidence="11">
    <location>
        <begin position="1"/>
        <end position="22"/>
    </location>
</feature>
<dbReference type="GO" id="GO:0046930">
    <property type="term" value="C:pore complex"/>
    <property type="evidence" value="ECO:0007669"/>
    <property type="project" value="UniProtKB-KW"/>
</dbReference>
<dbReference type="InterPro" id="IPR050298">
    <property type="entry name" value="Gram-neg_bact_OMP"/>
</dbReference>